<feature type="transmembrane region" description="Helical" evidence="7">
    <location>
        <begin position="272"/>
        <end position="297"/>
    </location>
</feature>
<dbReference type="SUPFAM" id="SSF161098">
    <property type="entry name" value="MetI-like"/>
    <property type="match status" value="1"/>
</dbReference>
<dbReference type="PANTHER" id="PTHR43386">
    <property type="entry name" value="OLIGOPEPTIDE TRANSPORT SYSTEM PERMEASE PROTEIN APPC"/>
    <property type="match status" value="1"/>
</dbReference>
<evidence type="ECO:0000256" key="3">
    <source>
        <dbReference type="ARBA" id="ARBA00022475"/>
    </source>
</evidence>
<evidence type="ECO:0000256" key="7">
    <source>
        <dbReference type="RuleBase" id="RU363032"/>
    </source>
</evidence>
<keyword evidence="4 7" id="KW-0812">Transmembrane</keyword>
<comment type="subcellular location">
    <subcellularLocation>
        <location evidence="1 7">Cell membrane</location>
        <topology evidence="1 7">Multi-pass membrane protein</topology>
    </subcellularLocation>
</comment>
<keyword evidence="2 7" id="KW-0813">Transport</keyword>
<keyword evidence="11" id="KW-1185">Reference proteome</keyword>
<evidence type="ECO:0000256" key="5">
    <source>
        <dbReference type="ARBA" id="ARBA00022989"/>
    </source>
</evidence>
<dbReference type="InterPro" id="IPR000515">
    <property type="entry name" value="MetI-like"/>
</dbReference>
<dbReference type="EMBL" id="JACHJO010000009">
    <property type="protein sequence ID" value="MBB6121131.1"/>
    <property type="molecule type" value="Genomic_DNA"/>
</dbReference>
<keyword evidence="6 7" id="KW-0472">Membrane</keyword>
<dbReference type="InterPro" id="IPR050366">
    <property type="entry name" value="BP-dependent_transpt_permease"/>
</dbReference>
<evidence type="ECO:0000256" key="6">
    <source>
        <dbReference type="ARBA" id="ARBA00023136"/>
    </source>
</evidence>
<evidence type="ECO:0000256" key="4">
    <source>
        <dbReference type="ARBA" id="ARBA00022692"/>
    </source>
</evidence>
<dbReference type="InterPro" id="IPR025966">
    <property type="entry name" value="OppC_N"/>
</dbReference>
<feature type="compositionally biased region" description="Basic and acidic residues" evidence="8">
    <location>
        <begin position="24"/>
        <end position="33"/>
    </location>
</feature>
<dbReference type="PROSITE" id="PS50928">
    <property type="entry name" value="ABC_TM1"/>
    <property type="match status" value="1"/>
</dbReference>
<accession>A0A841IYA3</accession>
<gene>
    <name evidence="10" type="ORF">FHS13_003099</name>
</gene>
<reference evidence="10 11" key="1">
    <citation type="submission" date="2020-08" db="EMBL/GenBank/DDBJ databases">
        <title>Genomic Encyclopedia of Type Strains, Phase III (KMG-III): the genomes of soil and plant-associated and newly described type strains.</title>
        <authorList>
            <person name="Whitman W."/>
        </authorList>
    </citation>
    <scope>NUCLEOTIDE SEQUENCE [LARGE SCALE GENOMIC DNA]</scope>
    <source>
        <strain evidence="10 11">CECT 8712</strain>
    </source>
</reference>
<evidence type="ECO:0000259" key="9">
    <source>
        <dbReference type="PROSITE" id="PS50928"/>
    </source>
</evidence>
<dbReference type="AlphaFoldDB" id="A0A841IYA3"/>
<organism evidence="10 11">
    <name type="scientific">Nocardiopsis algeriensis</name>
    <dbReference type="NCBI Taxonomy" id="1478215"/>
    <lineage>
        <taxon>Bacteria</taxon>
        <taxon>Bacillati</taxon>
        <taxon>Actinomycetota</taxon>
        <taxon>Actinomycetes</taxon>
        <taxon>Streptosporangiales</taxon>
        <taxon>Nocardiopsidaceae</taxon>
        <taxon>Nocardiopsis</taxon>
    </lineage>
</organism>
<dbReference type="InterPro" id="IPR035906">
    <property type="entry name" value="MetI-like_sf"/>
</dbReference>
<evidence type="ECO:0000313" key="11">
    <source>
        <dbReference type="Proteomes" id="UP000536604"/>
    </source>
</evidence>
<dbReference type="Proteomes" id="UP000536604">
    <property type="component" value="Unassembled WGS sequence"/>
</dbReference>
<sequence length="353" mass="38227">MSAPSHAPESVEQPEAADTVTKAPDGRGGSDNRSLRQIAWQRLRKDKVAMISGVVVVLLILAAILAPLLAKWFGHPPTQYHQDLLEPNTGLPYKDPDNPVPPGAFPSSEYLDRWGAISSEHLLGVEPVTGRDLFSRILYGAQISLLVAFLSTLVCVALGTVLGIIAGYKGGWVDTVISRAMDIFLAFPLLLFAIALVGVIPEGILGLTGNGLRIGVIVFIIGFFNWPYIARIVRGQTLSLREREFVEAARSLGASNRHILFKEILPNLVTPILVYATLLIPTNILFEAALSFLGVGINPPTPSWGKMLSEAVSHYSTAPYFIIFPGLAIFITVLAFNLFGDGLRDAFDPKTSD</sequence>
<evidence type="ECO:0000256" key="2">
    <source>
        <dbReference type="ARBA" id="ARBA00022448"/>
    </source>
</evidence>
<dbReference type="Pfam" id="PF12911">
    <property type="entry name" value="OppC_N"/>
    <property type="match status" value="1"/>
</dbReference>
<dbReference type="PANTHER" id="PTHR43386:SF1">
    <property type="entry name" value="D,D-DIPEPTIDE TRANSPORT SYSTEM PERMEASE PROTEIN DDPC-RELATED"/>
    <property type="match status" value="1"/>
</dbReference>
<comment type="similarity">
    <text evidence="7">Belongs to the binding-protein-dependent transport system permease family.</text>
</comment>
<feature type="region of interest" description="Disordered" evidence="8">
    <location>
        <begin position="1"/>
        <end position="33"/>
    </location>
</feature>
<feature type="transmembrane region" description="Helical" evidence="7">
    <location>
        <begin position="212"/>
        <end position="233"/>
    </location>
</feature>
<feature type="transmembrane region" description="Helical" evidence="7">
    <location>
        <begin position="143"/>
        <end position="168"/>
    </location>
</feature>
<name>A0A841IYA3_9ACTN</name>
<evidence type="ECO:0000256" key="1">
    <source>
        <dbReference type="ARBA" id="ARBA00004651"/>
    </source>
</evidence>
<dbReference type="CDD" id="cd06261">
    <property type="entry name" value="TM_PBP2"/>
    <property type="match status" value="1"/>
</dbReference>
<dbReference type="Gene3D" id="1.10.3720.10">
    <property type="entry name" value="MetI-like"/>
    <property type="match status" value="1"/>
</dbReference>
<proteinExistence type="inferred from homology"/>
<evidence type="ECO:0000313" key="10">
    <source>
        <dbReference type="EMBL" id="MBB6121131.1"/>
    </source>
</evidence>
<protein>
    <submittedName>
        <fullName evidence="10">Peptide/nickel transport system permease protein</fullName>
    </submittedName>
</protein>
<dbReference type="GO" id="GO:0005886">
    <property type="term" value="C:plasma membrane"/>
    <property type="evidence" value="ECO:0007669"/>
    <property type="project" value="UniProtKB-SubCell"/>
</dbReference>
<keyword evidence="5 7" id="KW-1133">Transmembrane helix</keyword>
<keyword evidence="3" id="KW-1003">Cell membrane</keyword>
<feature type="transmembrane region" description="Helical" evidence="7">
    <location>
        <begin position="317"/>
        <end position="340"/>
    </location>
</feature>
<dbReference type="GO" id="GO:0055085">
    <property type="term" value="P:transmembrane transport"/>
    <property type="evidence" value="ECO:0007669"/>
    <property type="project" value="InterPro"/>
</dbReference>
<dbReference type="RefSeq" id="WP_184292596.1">
    <property type="nucleotide sequence ID" value="NZ_JACHJO010000009.1"/>
</dbReference>
<dbReference type="Pfam" id="PF00528">
    <property type="entry name" value="BPD_transp_1"/>
    <property type="match status" value="1"/>
</dbReference>
<feature type="transmembrane region" description="Helical" evidence="7">
    <location>
        <begin position="48"/>
        <end position="70"/>
    </location>
</feature>
<feature type="transmembrane region" description="Helical" evidence="7">
    <location>
        <begin position="180"/>
        <end position="200"/>
    </location>
</feature>
<evidence type="ECO:0000256" key="8">
    <source>
        <dbReference type="SAM" id="MobiDB-lite"/>
    </source>
</evidence>
<comment type="caution">
    <text evidence="10">The sequence shown here is derived from an EMBL/GenBank/DDBJ whole genome shotgun (WGS) entry which is preliminary data.</text>
</comment>
<feature type="domain" description="ABC transmembrane type-1" evidence="9">
    <location>
        <begin position="141"/>
        <end position="340"/>
    </location>
</feature>